<dbReference type="InterPro" id="IPR016643">
    <property type="entry name" value="26S_Psome_Rpn1"/>
</dbReference>
<dbReference type="Proteomes" id="UP000092993">
    <property type="component" value="Unassembled WGS sequence"/>
</dbReference>
<dbReference type="InterPro" id="IPR040892">
    <property type="entry name" value="RPN1_N"/>
</dbReference>
<dbReference type="InterPro" id="IPR041433">
    <property type="entry name" value="RPN1_C"/>
</dbReference>
<evidence type="ECO:0000256" key="4">
    <source>
        <dbReference type="ARBA" id="ARBA00057191"/>
    </source>
</evidence>
<gene>
    <name evidence="9" type="primary">rpn1</name>
    <name evidence="9" type="ORF">A0H81_02371</name>
</gene>
<dbReference type="PANTHER" id="PTHR10943:SF1">
    <property type="entry name" value="26S PROTEASOME NON-ATPASE REGULATORY SUBUNIT 2"/>
    <property type="match status" value="1"/>
</dbReference>
<dbReference type="Pfam" id="PF17781">
    <property type="entry name" value="RPN1_RPN2_N"/>
    <property type="match status" value="1"/>
</dbReference>
<dbReference type="PANTHER" id="PTHR10943">
    <property type="entry name" value="26S PROTEASOME NON-ATPASE REGULATORY SUBUNIT"/>
    <property type="match status" value="1"/>
</dbReference>
<feature type="compositionally biased region" description="Basic and acidic residues" evidence="6">
    <location>
        <begin position="7"/>
        <end position="48"/>
    </location>
</feature>
<dbReference type="SUPFAM" id="SSF48371">
    <property type="entry name" value="ARM repeat"/>
    <property type="match status" value="1"/>
</dbReference>
<dbReference type="GO" id="GO:0005634">
    <property type="term" value="C:nucleus"/>
    <property type="evidence" value="ECO:0007669"/>
    <property type="project" value="TreeGrafter"/>
</dbReference>
<evidence type="ECO:0000256" key="5">
    <source>
        <dbReference type="PIRNR" id="PIRNR015965"/>
    </source>
</evidence>
<dbReference type="GO" id="GO:0030234">
    <property type="term" value="F:enzyme regulator activity"/>
    <property type="evidence" value="ECO:0007669"/>
    <property type="project" value="UniProtKB-UniRule"/>
</dbReference>
<keyword evidence="3 5" id="KW-0647">Proteasome</keyword>
<evidence type="ECO:0000313" key="10">
    <source>
        <dbReference type="Proteomes" id="UP000092993"/>
    </source>
</evidence>
<protein>
    <recommendedName>
        <fullName evidence="5">26S proteasome regulatory subunit RPN1</fullName>
    </recommendedName>
</protein>
<dbReference type="InterPro" id="IPR016024">
    <property type="entry name" value="ARM-type_fold"/>
</dbReference>
<dbReference type="GO" id="GO:0043161">
    <property type="term" value="P:proteasome-mediated ubiquitin-dependent protein catabolic process"/>
    <property type="evidence" value="ECO:0007669"/>
    <property type="project" value="TreeGrafter"/>
</dbReference>
<keyword evidence="10" id="KW-1185">Reference proteome</keyword>
<dbReference type="GO" id="GO:0008540">
    <property type="term" value="C:proteasome regulatory particle, base subcomplex"/>
    <property type="evidence" value="ECO:0007669"/>
    <property type="project" value="UniProtKB-UniRule"/>
</dbReference>
<feature type="region of interest" description="Disordered" evidence="6">
    <location>
        <begin position="1"/>
        <end position="57"/>
    </location>
</feature>
<evidence type="ECO:0000256" key="3">
    <source>
        <dbReference type="ARBA" id="ARBA00022942"/>
    </source>
</evidence>
<dbReference type="InterPro" id="IPR011989">
    <property type="entry name" value="ARM-like"/>
</dbReference>
<dbReference type="GO" id="GO:0034515">
    <property type="term" value="C:proteasome storage granule"/>
    <property type="evidence" value="ECO:0007669"/>
    <property type="project" value="TreeGrafter"/>
</dbReference>
<keyword evidence="2" id="KW-0677">Repeat</keyword>
<organism evidence="9 10">
    <name type="scientific">Grifola frondosa</name>
    <name type="common">Maitake</name>
    <name type="synonym">Polyporus frondosus</name>
    <dbReference type="NCBI Taxonomy" id="5627"/>
    <lineage>
        <taxon>Eukaryota</taxon>
        <taxon>Fungi</taxon>
        <taxon>Dikarya</taxon>
        <taxon>Basidiomycota</taxon>
        <taxon>Agaricomycotina</taxon>
        <taxon>Agaricomycetes</taxon>
        <taxon>Polyporales</taxon>
        <taxon>Grifolaceae</taxon>
        <taxon>Grifola</taxon>
    </lineage>
</organism>
<comment type="caution">
    <text evidence="9">The sequence shown here is derived from an EMBL/GenBank/DDBJ whole genome shotgun (WGS) entry which is preliminary data.</text>
</comment>
<dbReference type="AlphaFoldDB" id="A0A1C7MM10"/>
<dbReference type="STRING" id="5627.A0A1C7MM10"/>
<dbReference type="OrthoDB" id="10252509at2759"/>
<dbReference type="OMA" id="GTCNGDI"/>
<accession>A0A1C7MM10</accession>
<evidence type="ECO:0000256" key="2">
    <source>
        <dbReference type="ARBA" id="ARBA00022737"/>
    </source>
</evidence>
<comment type="function">
    <text evidence="4 5">Acts as a regulatory subunit of the 26 proteasome which is involved in the ATP-dependent degradation of ubiquitinated proteins.</text>
</comment>
<name>A0A1C7MM10_GRIFR</name>
<reference evidence="9 10" key="1">
    <citation type="submission" date="2016-03" db="EMBL/GenBank/DDBJ databases">
        <title>Whole genome sequencing of Grifola frondosa 9006-11.</title>
        <authorList>
            <person name="Min B."/>
            <person name="Park H."/>
            <person name="Kim J.-G."/>
            <person name="Cho H."/>
            <person name="Oh Y.-L."/>
            <person name="Kong W.-S."/>
            <person name="Choi I.-G."/>
        </authorList>
    </citation>
    <scope>NUCLEOTIDE SEQUENCE [LARGE SCALE GENOMIC DNA]</scope>
    <source>
        <strain evidence="9 10">9006-11</strain>
    </source>
</reference>
<dbReference type="EMBL" id="LUGG01000002">
    <property type="protein sequence ID" value="OBZ77489.1"/>
    <property type="molecule type" value="Genomic_DNA"/>
</dbReference>
<evidence type="ECO:0000259" key="7">
    <source>
        <dbReference type="Pfam" id="PF17781"/>
    </source>
</evidence>
<evidence type="ECO:0000256" key="6">
    <source>
        <dbReference type="SAM" id="MobiDB-lite"/>
    </source>
</evidence>
<proteinExistence type="inferred from homology"/>
<dbReference type="Pfam" id="PF01851">
    <property type="entry name" value="PC_rep"/>
    <property type="match status" value="1"/>
</dbReference>
<dbReference type="GO" id="GO:0042176">
    <property type="term" value="P:regulation of protein catabolic process"/>
    <property type="evidence" value="ECO:0007669"/>
    <property type="project" value="InterPro"/>
</dbReference>
<dbReference type="Pfam" id="PF18051">
    <property type="entry name" value="RPN1_C"/>
    <property type="match status" value="1"/>
</dbReference>
<sequence>MPAATRSEIHVTSDDPKKKKAEKKADEKAEGEGAPDASKKKEDVKEGEELSDEDLQLKNELEMLVERLKEPNTELHRPALETLRTLIRTSTSSMTSVPKPLKFLHPHYPGLQTLYETWSPSEDKPFRRYSLCPCYDLFRHPTPGHSPLPLTLCILRPASSSALSEPGSWGHEYVRHLAAELGEEYGVRFLGLEEEVVKPGETETKEEVKKAEPVEVEPVGTIDDFRALAMECATFLLHHNAEPDAVDLLEELEIADRIKDLVDDNTFERVCQYMLRCVNLLPPPDDLAFLRTVHGIYAHHHKFPQALSLSIRLGDPALIRQDFNAPANPLMKRQLALLLARAQVPKEWLEPPSSEDGMEDAEFELPEDLLDCLSNTHLSARFREFGKELGVAEARSLEDVYKSHLENTRQSTAANVDSARANLAGTFVNAFVNAGFGNDKLMVEAEEGNSWIYKNKDHGMMSAAASLGLSLLWDTDVGLSQVDKFTYSSEEHIKAGALLATGILNTGVRTEADAALALLGEYVENKSVPLKTSAITALGLAYAGSHREDILPLLLQHVADDAASMEIASLSALALGFIFVGSGNGEIASTILQTLMERSSKELDEKWARFMVLGLALLSSDDADATIATLQAIEHQISRMAEVLVDMCSFAGTGNVLKIQELLTYCDEHIVRQPKEKEKEDTEPEETVKDDTFQFFATIGIALIAMGEEVGAEMSLRQFNHLMHYGEPVIRKTVPLALGLLSASNPQLPVMDTLSKYSHDNDLQVALNAIFAMGLIGAGTNNARLAQMLRQLAGYYYKEPDCLFMVRIAQGLINMGKGTITINPFFSDRSIMSRTAVAGLLATLTAFSDAKAFVLDKYHWMLYFLVTAMYPRFLITLDEDLNNLPVTVRVGQAVDVVGQAGKPRTISGFQTHQTPVRLGTTERAELATEEYIPYAPVLEGFVILQKNPGWEKEDKMDI</sequence>
<comment type="similarity">
    <text evidence="1 5">Belongs to the proteasome subunit S2 family.</text>
</comment>
<dbReference type="PIRSF" id="PIRSF015965">
    <property type="entry name" value="26S_Psome_Rpn1"/>
    <property type="match status" value="1"/>
</dbReference>
<dbReference type="Gene3D" id="1.25.10.10">
    <property type="entry name" value="Leucine-rich Repeat Variant"/>
    <property type="match status" value="1"/>
</dbReference>
<evidence type="ECO:0000256" key="1">
    <source>
        <dbReference type="ARBA" id="ARBA00005460"/>
    </source>
</evidence>
<feature type="domain" description="RPN1 N-terminal" evidence="7">
    <location>
        <begin position="61"/>
        <end position="406"/>
    </location>
</feature>
<evidence type="ECO:0000259" key="8">
    <source>
        <dbReference type="Pfam" id="PF18051"/>
    </source>
</evidence>
<dbReference type="InterPro" id="IPR002015">
    <property type="entry name" value="Proteasome/cyclosome_rpt"/>
</dbReference>
<dbReference type="FunFam" id="1.25.10.10:FF:000026">
    <property type="entry name" value="26S proteasome non-ATPase regulatory subunit 2"/>
    <property type="match status" value="1"/>
</dbReference>
<evidence type="ECO:0000313" key="9">
    <source>
        <dbReference type="EMBL" id="OBZ77489.1"/>
    </source>
</evidence>
<feature type="domain" description="26S proteasome non-ATPase regulatory subunit RPN1 C-terminal" evidence="8">
    <location>
        <begin position="897"/>
        <end position="950"/>
    </location>
</feature>